<dbReference type="EC" id="2.1.1.80" evidence="2"/>
<dbReference type="InterPro" id="IPR036804">
    <property type="entry name" value="CheR_N_sf"/>
</dbReference>
<dbReference type="Pfam" id="PF03705">
    <property type="entry name" value="CheR_N"/>
    <property type="match status" value="1"/>
</dbReference>
<proteinExistence type="predicted"/>
<sequence length="293" mass="33468">MSTQTGSGENVVTDSLLSKDQYDNFRGFLEDSCGIVLGDNKHYLVTSRLNKLTHEFSFDSLSAMLDELKRKNDAKLKERVIDAMTTNETSWFRDNYPFELLKENLIPEIVKNNKPNRFRIWSAACSTGQEPYSISMSINEFQMKSPGVLNIPVEIVGTDISSTVLDMARRAEYDQLSVTRGLPEEKKKLFFQSIDGNRWKLNDKIKSIVKFNEINLLQNYTLIGKFDLIFCRNVLIYFSADLKSDILNRMAKILNPGGFLVLGGSESPTGYCRAFEMTRFPKGVVYRLKDEKS</sequence>
<evidence type="ECO:0000256" key="2">
    <source>
        <dbReference type="ARBA" id="ARBA00012534"/>
    </source>
</evidence>
<evidence type="ECO:0000259" key="6">
    <source>
        <dbReference type="PROSITE" id="PS50123"/>
    </source>
</evidence>
<dbReference type="PRINTS" id="PR00996">
    <property type="entry name" value="CHERMTFRASE"/>
</dbReference>
<dbReference type="SUPFAM" id="SSF53335">
    <property type="entry name" value="S-adenosyl-L-methionine-dependent methyltransferases"/>
    <property type="match status" value="1"/>
</dbReference>
<evidence type="ECO:0000256" key="1">
    <source>
        <dbReference type="ARBA" id="ARBA00001541"/>
    </source>
</evidence>
<dbReference type="InterPro" id="IPR029063">
    <property type="entry name" value="SAM-dependent_MTases_sf"/>
</dbReference>
<dbReference type="CDD" id="cd02440">
    <property type="entry name" value="AdoMet_MTases"/>
    <property type="match status" value="1"/>
</dbReference>
<dbReference type="PANTHER" id="PTHR24422:SF21">
    <property type="entry name" value="CHEMOTAXIS PROTEIN METHYLTRANSFERASE 1"/>
    <property type="match status" value="1"/>
</dbReference>
<dbReference type="PANTHER" id="PTHR24422">
    <property type="entry name" value="CHEMOTAXIS PROTEIN METHYLTRANSFERASE"/>
    <property type="match status" value="1"/>
</dbReference>
<evidence type="ECO:0000256" key="3">
    <source>
        <dbReference type="ARBA" id="ARBA00022603"/>
    </source>
</evidence>
<dbReference type="GO" id="GO:0008983">
    <property type="term" value="F:protein-glutamate O-methyltransferase activity"/>
    <property type="evidence" value="ECO:0007669"/>
    <property type="project" value="UniProtKB-EC"/>
</dbReference>
<keyword evidence="4 7" id="KW-0808">Transferase</keyword>
<dbReference type="InterPro" id="IPR022642">
    <property type="entry name" value="CheR_C"/>
</dbReference>
<dbReference type="SUPFAM" id="SSF47757">
    <property type="entry name" value="Chemotaxis receptor methyltransferase CheR, N-terminal domain"/>
    <property type="match status" value="1"/>
</dbReference>
<dbReference type="PROSITE" id="PS50123">
    <property type="entry name" value="CHER"/>
    <property type="match status" value="1"/>
</dbReference>
<accession>A0A3B1B3A1</accession>
<reference evidence="7" key="1">
    <citation type="submission" date="2018-06" db="EMBL/GenBank/DDBJ databases">
        <authorList>
            <person name="Zhirakovskaya E."/>
        </authorList>
    </citation>
    <scope>NUCLEOTIDE SEQUENCE</scope>
</reference>
<dbReference type="Pfam" id="PF01739">
    <property type="entry name" value="CheR"/>
    <property type="match status" value="1"/>
</dbReference>
<dbReference type="InterPro" id="IPR022641">
    <property type="entry name" value="CheR_N"/>
</dbReference>
<dbReference type="Gene3D" id="3.40.50.150">
    <property type="entry name" value="Vaccinia Virus protein VP39"/>
    <property type="match status" value="1"/>
</dbReference>
<dbReference type="Gene3D" id="1.10.155.10">
    <property type="entry name" value="Chemotaxis receptor methyltransferase CheR, N-terminal domain"/>
    <property type="match status" value="1"/>
</dbReference>
<dbReference type="InterPro" id="IPR050903">
    <property type="entry name" value="Bact_Chemotaxis_MeTrfase"/>
</dbReference>
<gene>
    <name evidence="7" type="ORF">MNBD_GAMMA21-270</name>
</gene>
<evidence type="ECO:0000256" key="4">
    <source>
        <dbReference type="ARBA" id="ARBA00022679"/>
    </source>
</evidence>
<dbReference type="AlphaFoldDB" id="A0A3B1B3A1"/>
<evidence type="ECO:0000313" key="7">
    <source>
        <dbReference type="EMBL" id="VAX00725.1"/>
    </source>
</evidence>
<feature type="domain" description="CheR-type methyltransferase" evidence="6">
    <location>
        <begin position="10"/>
        <end position="291"/>
    </location>
</feature>
<keyword evidence="5" id="KW-0949">S-adenosyl-L-methionine</keyword>
<dbReference type="SMART" id="SM00138">
    <property type="entry name" value="MeTrc"/>
    <property type="match status" value="1"/>
</dbReference>
<comment type="catalytic activity">
    <reaction evidence="1">
        <text>L-glutamyl-[protein] + S-adenosyl-L-methionine = [protein]-L-glutamate 5-O-methyl ester + S-adenosyl-L-homocysteine</text>
        <dbReference type="Rhea" id="RHEA:24452"/>
        <dbReference type="Rhea" id="RHEA-COMP:10208"/>
        <dbReference type="Rhea" id="RHEA-COMP:10311"/>
        <dbReference type="ChEBI" id="CHEBI:29973"/>
        <dbReference type="ChEBI" id="CHEBI:57856"/>
        <dbReference type="ChEBI" id="CHEBI:59789"/>
        <dbReference type="ChEBI" id="CHEBI:82795"/>
        <dbReference type="EC" id="2.1.1.80"/>
    </reaction>
</comment>
<keyword evidence="3 7" id="KW-0489">Methyltransferase</keyword>
<dbReference type="GO" id="GO:0032259">
    <property type="term" value="P:methylation"/>
    <property type="evidence" value="ECO:0007669"/>
    <property type="project" value="UniProtKB-KW"/>
</dbReference>
<name>A0A3B1B3A1_9ZZZZ</name>
<dbReference type="EMBL" id="UOFR01000078">
    <property type="protein sequence ID" value="VAX00725.1"/>
    <property type="molecule type" value="Genomic_DNA"/>
</dbReference>
<dbReference type="InterPro" id="IPR000780">
    <property type="entry name" value="CheR_MeTrfase"/>
</dbReference>
<protein>
    <recommendedName>
        <fullName evidence="2">protein-glutamate O-methyltransferase</fullName>
        <ecNumber evidence="2">2.1.1.80</ecNumber>
    </recommendedName>
</protein>
<evidence type="ECO:0000256" key="5">
    <source>
        <dbReference type="ARBA" id="ARBA00022691"/>
    </source>
</evidence>
<organism evidence="7">
    <name type="scientific">hydrothermal vent metagenome</name>
    <dbReference type="NCBI Taxonomy" id="652676"/>
    <lineage>
        <taxon>unclassified sequences</taxon>
        <taxon>metagenomes</taxon>
        <taxon>ecological metagenomes</taxon>
    </lineage>
</organism>